<proteinExistence type="predicted"/>
<sequence length="103" mass="12055">MKFIFLFLIAAVNIRFPSARSQDSVVRVWPSDDFNKYDCFKSHETCRPWPLGDSLGDFVVWTWDINQRRCVSVIGHKRCTPTKNCFVSKVKCIVTAYKICRFL</sequence>
<evidence type="ECO:0000313" key="2">
    <source>
        <dbReference type="EnsemblMetazoa" id="XP_050507316.1"/>
    </source>
</evidence>
<keyword evidence="3" id="KW-1185">Reference proteome</keyword>
<dbReference type="RefSeq" id="XP_050507316.1">
    <property type="nucleotide sequence ID" value="XM_050651359.1"/>
</dbReference>
<protein>
    <submittedName>
        <fullName evidence="2">Uncharacterized protein</fullName>
    </submittedName>
</protein>
<evidence type="ECO:0000313" key="3">
    <source>
        <dbReference type="Proteomes" id="UP001652700"/>
    </source>
</evidence>
<dbReference type="GeneID" id="126884974"/>
<organism evidence="2 3">
    <name type="scientific">Diabrotica virgifera virgifera</name>
    <name type="common">western corn rootworm</name>
    <dbReference type="NCBI Taxonomy" id="50390"/>
    <lineage>
        <taxon>Eukaryota</taxon>
        <taxon>Metazoa</taxon>
        <taxon>Ecdysozoa</taxon>
        <taxon>Arthropoda</taxon>
        <taxon>Hexapoda</taxon>
        <taxon>Insecta</taxon>
        <taxon>Pterygota</taxon>
        <taxon>Neoptera</taxon>
        <taxon>Endopterygota</taxon>
        <taxon>Coleoptera</taxon>
        <taxon>Polyphaga</taxon>
        <taxon>Cucujiformia</taxon>
        <taxon>Chrysomeloidea</taxon>
        <taxon>Chrysomelidae</taxon>
        <taxon>Galerucinae</taxon>
        <taxon>Diabroticina</taxon>
        <taxon>Diabroticites</taxon>
        <taxon>Diabrotica</taxon>
    </lineage>
</organism>
<feature type="signal peptide" evidence="1">
    <location>
        <begin position="1"/>
        <end position="21"/>
    </location>
</feature>
<name>A0ABM5KAU9_DIAVI</name>
<accession>A0ABM5KAU9</accession>
<dbReference type="Proteomes" id="UP001652700">
    <property type="component" value="Unplaced"/>
</dbReference>
<feature type="chain" id="PRO_5046649289" evidence="1">
    <location>
        <begin position="22"/>
        <end position="103"/>
    </location>
</feature>
<dbReference type="EnsemblMetazoa" id="XM_050651359.1">
    <property type="protein sequence ID" value="XP_050507316.1"/>
    <property type="gene ID" value="LOC126884974"/>
</dbReference>
<reference evidence="2" key="1">
    <citation type="submission" date="2025-05" db="UniProtKB">
        <authorList>
            <consortium name="EnsemblMetazoa"/>
        </authorList>
    </citation>
    <scope>IDENTIFICATION</scope>
</reference>
<evidence type="ECO:0000256" key="1">
    <source>
        <dbReference type="SAM" id="SignalP"/>
    </source>
</evidence>
<keyword evidence="1" id="KW-0732">Signal</keyword>